<name>A0A835ZAR4_9STRA</name>
<evidence type="ECO:0008006" key="3">
    <source>
        <dbReference type="Google" id="ProtNLM"/>
    </source>
</evidence>
<sequence>MTALPLVPATLACPQGYTGPPSCSQCAKGYGSTDGTTCVDCGPNGASPGGDPADAATKCTVCSLTVSAACVGPSADRSVCGSQYPKCSQPPAPVAGQKVDFVAGIDLNYDDPGTTQPDACRCCEVCNANAFCYVWEYNASTDTCKTHTTYYQCNTAAVAFTADSNSVHGGSNCPYELF</sequence>
<accession>A0A835ZAR4</accession>
<proteinExistence type="predicted"/>
<evidence type="ECO:0000313" key="2">
    <source>
        <dbReference type="Proteomes" id="UP000664859"/>
    </source>
</evidence>
<dbReference type="Proteomes" id="UP000664859">
    <property type="component" value="Unassembled WGS sequence"/>
</dbReference>
<dbReference type="EMBL" id="JAFCMP010000130">
    <property type="protein sequence ID" value="KAG5185478.1"/>
    <property type="molecule type" value="Genomic_DNA"/>
</dbReference>
<keyword evidence="2" id="KW-1185">Reference proteome</keyword>
<protein>
    <recommendedName>
        <fullName evidence="3">Apple domain-containing protein</fullName>
    </recommendedName>
</protein>
<reference evidence="1" key="1">
    <citation type="submission" date="2021-02" db="EMBL/GenBank/DDBJ databases">
        <title>First Annotated Genome of the Yellow-green Alga Tribonema minus.</title>
        <authorList>
            <person name="Mahan K.M."/>
        </authorList>
    </citation>
    <scope>NUCLEOTIDE SEQUENCE</scope>
    <source>
        <strain evidence="1">UTEX B ZZ1240</strain>
    </source>
</reference>
<comment type="caution">
    <text evidence="1">The sequence shown here is derived from an EMBL/GenBank/DDBJ whole genome shotgun (WGS) entry which is preliminary data.</text>
</comment>
<organism evidence="1 2">
    <name type="scientific">Tribonema minus</name>
    <dbReference type="NCBI Taxonomy" id="303371"/>
    <lineage>
        <taxon>Eukaryota</taxon>
        <taxon>Sar</taxon>
        <taxon>Stramenopiles</taxon>
        <taxon>Ochrophyta</taxon>
        <taxon>PX clade</taxon>
        <taxon>Xanthophyceae</taxon>
        <taxon>Tribonematales</taxon>
        <taxon>Tribonemataceae</taxon>
        <taxon>Tribonema</taxon>
    </lineage>
</organism>
<dbReference type="AlphaFoldDB" id="A0A835ZAR4"/>
<gene>
    <name evidence="1" type="ORF">JKP88DRAFT_254938</name>
</gene>
<evidence type="ECO:0000313" key="1">
    <source>
        <dbReference type="EMBL" id="KAG5185478.1"/>
    </source>
</evidence>